<dbReference type="Proteomes" id="UP000799779">
    <property type="component" value="Unassembled WGS sequence"/>
</dbReference>
<accession>A0A6A5W062</accession>
<evidence type="ECO:0000313" key="2">
    <source>
        <dbReference type="EMBL" id="KAF1995322.1"/>
    </source>
</evidence>
<dbReference type="EMBL" id="ML977641">
    <property type="protein sequence ID" value="KAF1995322.1"/>
    <property type="molecule type" value="Genomic_DNA"/>
</dbReference>
<feature type="compositionally biased region" description="Low complexity" evidence="1">
    <location>
        <begin position="103"/>
        <end position="116"/>
    </location>
</feature>
<organism evidence="2 3">
    <name type="scientific">Amniculicola lignicola CBS 123094</name>
    <dbReference type="NCBI Taxonomy" id="1392246"/>
    <lineage>
        <taxon>Eukaryota</taxon>
        <taxon>Fungi</taxon>
        <taxon>Dikarya</taxon>
        <taxon>Ascomycota</taxon>
        <taxon>Pezizomycotina</taxon>
        <taxon>Dothideomycetes</taxon>
        <taxon>Pleosporomycetidae</taxon>
        <taxon>Pleosporales</taxon>
        <taxon>Amniculicolaceae</taxon>
        <taxon>Amniculicola</taxon>
    </lineage>
</organism>
<name>A0A6A5W062_9PLEO</name>
<evidence type="ECO:0000313" key="3">
    <source>
        <dbReference type="Proteomes" id="UP000799779"/>
    </source>
</evidence>
<feature type="region of interest" description="Disordered" evidence="1">
    <location>
        <begin position="97"/>
        <end position="121"/>
    </location>
</feature>
<feature type="region of interest" description="Disordered" evidence="1">
    <location>
        <begin position="193"/>
        <end position="226"/>
    </location>
</feature>
<sequence length="257" mass="26566">MCWQLSSAFRTALVEVYSICPQVVRVGRVLGGHAPPLEVSSTQATWAAATRFLHDGMRSQPTVAARCRVVPDHPDHHIDSGRAVPDAAGLVCSGPHSRRPWTEPCEGAAGPPAGGEQDAGGRGPLIATGRWIGSIRTPRPAAARLLAGEALPDRHDGASASPAHTARSGRVASAWNYISPVAAMATATTATTATTAGKGSARHISPPAGAQPRPRSHGLAATASHPLSRATTGCRLPAASRNGCLLSEDATRRAAFW</sequence>
<reference evidence="2" key="1">
    <citation type="journal article" date="2020" name="Stud. Mycol.">
        <title>101 Dothideomycetes genomes: a test case for predicting lifestyles and emergence of pathogens.</title>
        <authorList>
            <person name="Haridas S."/>
            <person name="Albert R."/>
            <person name="Binder M."/>
            <person name="Bloem J."/>
            <person name="Labutti K."/>
            <person name="Salamov A."/>
            <person name="Andreopoulos B."/>
            <person name="Baker S."/>
            <person name="Barry K."/>
            <person name="Bills G."/>
            <person name="Bluhm B."/>
            <person name="Cannon C."/>
            <person name="Castanera R."/>
            <person name="Culley D."/>
            <person name="Daum C."/>
            <person name="Ezra D."/>
            <person name="Gonzalez J."/>
            <person name="Henrissat B."/>
            <person name="Kuo A."/>
            <person name="Liang C."/>
            <person name="Lipzen A."/>
            <person name="Lutzoni F."/>
            <person name="Magnuson J."/>
            <person name="Mondo S."/>
            <person name="Nolan M."/>
            <person name="Ohm R."/>
            <person name="Pangilinan J."/>
            <person name="Park H.-J."/>
            <person name="Ramirez L."/>
            <person name="Alfaro M."/>
            <person name="Sun H."/>
            <person name="Tritt A."/>
            <person name="Yoshinaga Y."/>
            <person name="Zwiers L.-H."/>
            <person name="Turgeon B."/>
            <person name="Goodwin S."/>
            <person name="Spatafora J."/>
            <person name="Crous P."/>
            <person name="Grigoriev I."/>
        </authorList>
    </citation>
    <scope>NUCLEOTIDE SEQUENCE</scope>
    <source>
        <strain evidence="2">CBS 123094</strain>
    </source>
</reference>
<keyword evidence="3" id="KW-1185">Reference proteome</keyword>
<gene>
    <name evidence="2" type="ORF">P154DRAFT_538886</name>
</gene>
<protein>
    <submittedName>
        <fullName evidence="2">Uncharacterized protein</fullName>
    </submittedName>
</protein>
<dbReference type="AlphaFoldDB" id="A0A6A5W062"/>
<evidence type="ECO:0000256" key="1">
    <source>
        <dbReference type="SAM" id="MobiDB-lite"/>
    </source>
</evidence>
<proteinExistence type="predicted"/>